<accession>A0A9N9HAL7</accession>
<evidence type="ECO:0000313" key="2">
    <source>
        <dbReference type="EMBL" id="CAG8672099.1"/>
    </source>
</evidence>
<dbReference type="AlphaFoldDB" id="A0A9N9HAL7"/>
<dbReference type="OrthoDB" id="2272314at2759"/>
<evidence type="ECO:0000256" key="1">
    <source>
        <dbReference type="SAM" id="MobiDB-lite"/>
    </source>
</evidence>
<dbReference type="PANTHER" id="PTHR45786">
    <property type="entry name" value="DNA BINDING PROTEIN-LIKE"/>
    <property type="match status" value="1"/>
</dbReference>
<evidence type="ECO:0000313" key="3">
    <source>
        <dbReference type="Proteomes" id="UP000789405"/>
    </source>
</evidence>
<name>A0A9N9HAL7_9GLOM</name>
<reference evidence="2" key="1">
    <citation type="submission" date="2021-06" db="EMBL/GenBank/DDBJ databases">
        <authorList>
            <person name="Kallberg Y."/>
            <person name="Tangrot J."/>
            <person name="Rosling A."/>
        </authorList>
    </citation>
    <scope>NUCLEOTIDE SEQUENCE</scope>
    <source>
        <strain evidence="2">MA453B</strain>
    </source>
</reference>
<dbReference type="PANTHER" id="PTHR45786:SF74">
    <property type="entry name" value="ATP-DEPENDENT DNA HELICASE"/>
    <property type="match status" value="1"/>
</dbReference>
<proteinExistence type="predicted"/>
<keyword evidence="3" id="KW-1185">Reference proteome</keyword>
<dbReference type="Proteomes" id="UP000789405">
    <property type="component" value="Unassembled WGS sequence"/>
</dbReference>
<comment type="caution">
    <text evidence="2">The sequence shown here is derived from an EMBL/GenBank/DDBJ whole genome shotgun (WGS) entry which is preliminary data.</text>
</comment>
<feature type="compositionally biased region" description="Basic and acidic residues" evidence="1">
    <location>
        <begin position="15"/>
        <end position="43"/>
    </location>
</feature>
<feature type="region of interest" description="Disordered" evidence="1">
    <location>
        <begin position="1"/>
        <end position="43"/>
    </location>
</feature>
<feature type="compositionally biased region" description="Acidic residues" evidence="1">
    <location>
        <begin position="310"/>
        <end position="327"/>
    </location>
</feature>
<organism evidence="2 3">
    <name type="scientific">Dentiscutata erythropus</name>
    <dbReference type="NCBI Taxonomy" id="1348616"/>
    <lineage>
        <taxon>Eukaryota</taxon>
        <taxon>Fungi</taxon>
        <taxon>Fungi incertae sedis</taxon>
        <taxon>Mucoromycota</taxon>
        <taxon>Glomeromycotina</taxon>
        <taxon>Glomeromycetes</taxon>
        <taxon>Diversisporales</taxon>
        <taxon>Gigasporaceae</taxon>
        <taxon>Dentiscutata</taxon>
    </lineage>
</organism>
<dbReference type="EMBL" id="CAJVPY010006934">
    <property type="protein sequence ID" value="CAG8672099.1"/>
    <property type="molecule type" value="Genomic_DNA"/>
</dbReference>
<gene>
    <name evidence="2" type="ORF">DERYTH_LOCUS11302</name>
</gene>
<feature type="non-terminal residue" evidence="2">
    <location>
        <position position="327"/>
    </location>
</feature>
<sequence length="327" mass="37082">MPGFNLDEYQEEVEDNSRNDNGDDYEDNNRDNNGDNGGDDRGKPGLCCMNSEVVLAPLQAPLPEILYLLIEKDPISKVPFVDKIRAYNQAFAFISIATNLDLDGDYHHQINSALVKQEEIPKFSQIYFHNSSDIEAQIDRKHDVMKQLLNRDMINIIQNHGKDMRQYNALSAKEVAAICFSDETIHVRDILIVRHDDKLERISELHGEYDPLAYPMLFLRENMIISQNSKASKTSEAEAGASDISNINFDTLLERELQSETGLTSVLESATIRSSSSMVSLDDENIDADNKEYLESRSSVKKGKKRAREETEEVQAQAEDDNDLYNP</sequence>
<feature type="region of interest" description="Disordered" evidence="1">
    <location>
        <begin position="278"/>
        <end position="327"/>
    </location>
</feature>
<protein>
    <submittedName>
        <fullName evidence="2">6859_t:CDS:1</fullName>
    </submittedName>
</protein>